<dbReference type="PROSITE" id="PS51257">
    <property type="entry name" value="PROKAR_LIPOPROTEIN"/>
    <property type="match status" value="1"/>
</dbReference>
<evidence type="ECO:0000313" key="4">
    <source>
        <dbReference type="EMBL" id="SVA48853.1"/>
    </source>
</evidence>
<dbReference type="Pfam" id="PF00491">
    <property type="entry name" value="Arginase"/>
    <property type="match status" value="1"/>
</dbReference>
<dbReference type="CDD" id="cd09990">
    <property type="entry name" value="Agmatinase-like"/>
    <property type="match status" value="1"/>
</dbReference>
<dbReference type="InterPro" id="IPR023696">
    <property type="entry name" value="Ureohydrolase_dom_sf"/>
</dbReference>
<organism evidence="4">
    <name type="scientific">marine metagenome</name>
    <dbReference type="NCBI Taxonomy" id="408172"/>
    <lineage>
        <taxon>unclassified sequences</taxon>
        <taxon>metagenomes</taxon>
        <taxon>ecological metagenomes</taxon>
    </lineage>
</organism>
<protein>
    <recommendedName>
        <fullName evidence="5">Arginase</fullName>
    </recommendedName>
</protein>
<dbReference type="EMBL" id="UINC01011034">
    <property type="protein sequence ID" value="SVA48853.1"/>
    <property type="molecule type" value="Genomic_DNA"/>
</dbReference>
<dbReference type="PANTHER" id="PTHR11358">
    <property type="entry name" value="ARGINASE/AGMATINASE"/>
    <property type="match status" value="1"/>
</dbReference>
<dbReference type="Gene3D" id="3.40.800.10">
    <property type="entry name" value="Ureohydrolase domain"/>
    <property type="match status" value="1"/>
</dbReference>
<evidence type="ECO:0008006" key="5">
    <source>
        <dbReference type="Google" id="ProtNLM"/>
    </source>
</evidence>
<evidence type="ECO:0000256" key="3">
    <source>
        <dbReference type="SAM" id="MobiDB-lite"/>
    </source>
</evidence>
<evidence type="ECO:0000256" key="1">
    <source>
        <dbReference type="ARBA" id="ARBA00022723"/>
    </source>
</evidence>
<dbReference type="PANTHER" id="PTHR11358:SF26">
    <property type="entry name" value="GUANIDINO ACID HYDROLASE, MITOCHONDRIAL"/>
    <property type="match status" value="1"/>
</dbReference>
<keyword evidence="2" id="KW-0378">Hydrolase</keyword>
<keyword evidence="1" id="KW-0479">Metal-binding</keyword>
<dbReference type="PROSITE" id="PS51409">
    <property type="entry name" value="ARGINASE_2"/>
    <property type="match status" value="1"/>
</dbReference>
<dbReference type="GO" id="GO:0046872">
    <property type="term" value="F:metal ion binding"/>
    <property type="evidence" value="ECO:0007669"/>
    <property type="project" value="UniProtKB-KW"/>
</dbReference>
<dbReference type="InterPro" id="IPR006035">
    <property type="entry name" value="Ureohydrolase"/>
</dbReference>
<dbReference type="GO" id="GO:0033389">
    <property type="term" value="P:putrescine biosynthetic process from arginine, via agmatine"/>
    <property type="evidence" value="ECO:0007669"/>
    <property type="project" value="TreeGrafter"/>
</dbReference>
<reference evidence="4" key="1">
    <citation type="submission" date="2018-05" db="EMBL/GenBank/DDBJ databases">
        <authorList>
            <person name="Lanie J.A."/>
            <person name="Ng W.-L."/>
            <person name="Kazmierczak K.M."/>
            <person name="Andrzejewski T.M."/>
            <person name="Davidsen T.M."/>
            <person name="Wayne K.J."/>
            <person name="Tettelin H."/>
            <person name="Glass J.I."/>
            <person name="Rusch D."/>
            <person name="Podicherti R."/>
            <person name="Tsui H.-C.T."/>
            <person name="Winkler M.E."/>
        </authorList>
    </citation>
    <scope>NUCLEOTIDE SEQUENCE</scope>
</reference>
<dbReference type="GO" id="GO:0008783">
    <property type="term" value="F:agmatinase activity"/>
    <property type="evidence" value="ECO:0007669"/>
    <property type="project" value="TreeGrafter"/>
</dbReference>
<dbReference type="SUPFAM" id="SSF52768">
    <property type="entry name" value="Arginase/deacetylase"/>
    <property type="match status" value="1"/>
</dbReference>
<feature type="compositionally biased region" description="Acidic residues" evidence="3">
    <location>
        <begin position="30"/>
        <end position="51"/>
    </location>
</feature>
<evidence type="ECO:0000256" key="2">
    <source>
        <dbReference type="ARBA" id="ARBA00022801"/>
    </source>
</evidence>
<name>A0A381WAA2_9ZZZZ</name>
<dbReference type="PRINTS" id="PR00116">
    <property type="entry name" value="ARGINASE"/>
</dbReference>
<proteinExistence type="predicted"/>
<dbReference type="AlphaFoldDB" id="A0A381WAA2"/>
<gene>
    <name evidence="4" type="ORF">METZ01_LOCUS101707</name>
</gene>
<sequence>MTRQMSSVVLLLVALSVVSCTTPPQSTEEALPEATEEAASDEQPEEQEEATSADTIIRLDPNAENLEVWKERDISEDPPREPGPIKTFGPLTFFGLPIAMTTEDLVAGEVEVAFIAAPVDMGSGYRGAGEGPTAMRALRRGGGSMETLVKWKTELKGVDYGDAPIDKLSLERSMPSIRRMVREIAETGAIPIIIGGDHSIEYANVAGLADVYGKENVGVIHFDAHYDAGESRTGHLITHGRPIRRLIEEGHVLGENYIQVGLRGGWPGPDGFEWMRENNLRYHTMAEIDRDGWGAVMDLVLDEANDGPQYLHISFDIDVMDPAYTAGTGTPVAGGLTPREVFPLIRGLCAENNVVGFDLVELAPLLDAGYTSVLNSKKVVDECLTGVALKKKGLSGRDYLNPLTRRDGRR</sequence>
<accession>A0A381WAA2</accession>
<feature type="region of interest" description="Disordered" evidence="3">
    <location>
        <begin position="22"/>
        <end position="56"/>
    </location>
</feature>